<dbReference type="GO" id="GO:0046872">
    <property type="term" value="F:metal ion binding"/>
    <property type="evidence" value="ECO:0007669"/>
    <property type="project" value="UniProtKB-UniRule"/>
</dbReference>
<feature type="domain" description="MoaB/Mog" evidence="2">
    <location>
        <begin position="178"/>
        <end position="311"/>
    </location>
</feature>
<dbReference type="AlphaFoldDB" id="A0A6N3DRZ0"/>
<dbReference type="EMBL" id="CACRUX010000059">
    <property type="protein sequence ID" value="VYU30108.1"/>
    <property type="molecule type" value="Genomic_DNA"/>
</dbReference>
<evidence type="ECO:0000313" key="3">
    <source>
        <dbReference type="EMBL" id="VYU30108.1"/>
    </source>
</evidence>
<protein>
    <recommendedName>
        <fullName evidence="1">Molybdopterin molybdenumtransferase</fullName>
        <ecNumber evidence="1">2.10.1.1</ecNumber>
    </recommendedName>
</protein>
<dbReference type="GO" id="GO:0061599">
    <property type="term" value="F:molybdopterin molybdotransferase activity"/>
    <property type="evidence" value="ECO:0007669"/>
    <property type="project" value="UniProtKB-UniRule"/>
</dbReference>
<dbReference type="GO" id="GO:0006777">
    <property type="term" value="P:Mo-molybdopterin cofactor biosynthetic process"/>
    <property type="evidence" value="ECO:0007669"/>
    <property type="project" value="UniProtKB-UniRule"/>
</dbReference>
<accession>A0A6N3DRZ0</accession>
<dbReference type="GO" id="GO:0005829">
    <property type="term" value="C:cytosol"/>
    <property type="evidence" value="ECO:0007669"/>
    <property type="project" value="TreeGrafter"/>
</dbReference>
<gene>
    <name evidence="3" type="ORF">VRLFYP33_01688</name>
</gene>
<comment type="similarity">
    <text evidence="1">Belongs to the MoeA family.</text>
</comment>
<evidence type="ECO:0000259" key="2">
    <source>
        <dbReference type="SMART" id="SM00852"/>
    </source>
</evidence>
<dbReference type="InterPro" id="IPR001453">
    <property type="entry name" value="MoaB/Mog_dom"/>
</dbReference>
<keyword evidence="1" id="KW-0460">Magnesium</keyword>
<sequence>MKKVAVEEAVGQVLCHDIARIVIGEVKDTPFRRGHIIREEDIPAFLELGKEHVFVQEPGDEAILADTLHEEDVAVGLYALLANDSIYASDVREGKIEAFAAWDGMLKIDVARLQAVNSIGDLTIVTKFTNTAVKRGDKLAGMRCIPLWLPKVQLEQAKAIWQGQPLLTVKPFVRKRIGLVTTGSEVARGRIQDAFRPIIEERTEPFRMKIVAHEIVIDDTDKIMAAIKAVKDAGADIIFCTGGMSVDPDDLTPGAIAKSAAHVVTYGLPVLPGSMVCIAYMSDGTPLVGLPGGVLFSKPTAFDVFLPRLASDDPITKADCIALGHGGLQ</sequence>
<dbReference type="Gene3D" id="3.40.980.10">
    <property type="entry name" value="MoaB/Mog-like domain"/>
    <property type="match status" value="1"/>
</dbReference>
<evidence type="ECO:0000256" key="1">
    <source>
        <dbReference type="RuleBase" id="RU365090"/>
    </source>
</evidence>
<dbReference type="InterPro" id="IPR036425">
    <property type="entry name" value="MoaB/Mog-like_dom_sf"/>
</dbReference>
<reference evidence="3" key="1">
    <citation type="submission" date="2019-11" db="EMBL/GenBank/DDBJ databases">
        <authorList>
            <person name="Feng L."/>
        </authorList>
    </citation>
    <scope>NUCLEOTIDE SEQUENCE</scope>
    <source>
        <strain evidence="3">VrattiLFYP33</strain>
    </source>
</reference>
<name>A0A6N3DRZ0_9FIRM</name>
<dbReference type="PANTHER" id="PTHR10192:SF28">
    <property type="entry name" value="MOLYBDOPTERIN MOLYBDENUMTRANSFERASE"/>
    <property type="match status" value="1"/>
</dbReference>
<comment type="function">
    <text evidence="1">Catalyzes the insertion of molybdate into adenylated molybdopterin with the concomitant release of AMP.</text>
</comment>
<dbReference type="EC" id="2.10.1.1" evidence="1"/>
<dbReference type="SMART" id="SM00852">
    <property type="entry name" value="MoCF_biosynth"/>
    <property type="match status" value="1"/>
</dbReference>
<dbReference type="RefSeq" id="WP_021841953.1">
    <property type="nucleotide sequence ID" value="NZ_CACRUX010000059.1"/>
</dbReference>
<dbReference type="CDD" id="cd03522">
    <property type="entry name" value="MoeA_like"/>
    <property type="match status" value="1"/>
</dbReference>
<keyword evidence="1" id="KW-0501">Molybdenum cofactor biosynthesis</keyword>
<organism evidence="3">
    <name type="scientific">Veillonella ratti</name>
    <dbReference type="NCBI Taxonomy" id="103892"/>
    <lineage>
        <taxon>Bacteria</taxon>
        <taxon>Bacillati</taxon>
        <taxon>Bacillota</taxon>
        <taxon>Negativicutes</taxon>
        <taxon>Veillonellales</taxon>
        <taxon>Veillonellaceae</taxon>
        <taxon>Veillonella</taxon>
    </lineage>
</organism>
<dbReference type="PANTHER" id="PTHR10192">
    <property type="entry name" value="MOLYBDOPTERIN BIOSYNTHESIS PROTEIN"/>
    <property type="match status" value="1"/>
</dbReference>
<comment type="catalytic activity">
    <reaction evidence="1">
        <text>adenylyl-molybdopterin + molybdate = Mo-molybdopterin + AMP + H(+)</text>
        <dbReference type="Rhea" id="RHEA:35047"/>
        <dbReference type="ChEBI" id="CHEBI:15378"/>
        <dbReference type="ChEBI" id="CHEBI:36264"/>
        <dbReference type="ChEBI" id="CHEBI:62727"/>
        <dbReference type="ChEBI" id="CHEBI:71302"/>
        <dbReference type="ChEBI" id="CHEBI:456215"/>
    </reaction>
</comment>
<dbReference type="InterPro" id="IPR038987">
    <property type="entry name" value="MoeA-like"/>
</dbReference>
<comment type="cofactor">
    <cofactor evidence="1">
        <name>Mg(2+)</name>
        <dbReference type="ChEBI" id="CHEBI:18420"/>
    </cofactor>
</comment>
<keyword evidence="1" id="KW-0808">Transferase</keyword>
<dbReference type="UniPathway" id="UPA00344"/>
<keyword evidence="1" id="KW-0500">Molybdenum</keyword>
<keyword evidence="1" id="KW-0479">Metal-binding</keyword>
<dbReference type="SUPFAM" id="SSF53218">
    <property type="entry name" value="Molybdenum cofactor biosynthesis proteins"/>
    <property type="match status" value="1"/>
</dbReference>
<comment type="pathway">
    <text evidence="1">Cofactor biosynthesis; molybdopterin biosynthesis.</text>
</comment>
<proteinExistence type="inferred from homology"/>
<dbReference type="Pfam" id="PF00994">
    <property type="entry name" value="MoCF_biosynth"/>
    <property type="match status" value="1"/>
</dbReference>